<dbReference type="AlphaFoldDB" id="T0FAE1"/>
<name>T0FAE1_9LEPT</name>
<keyword evidence="2" id="KW-1185">Reference proteome</keyword>
<reference evidence="1" key="1">
    <citation type="submission" date="2013-05" db="EMBL/GenBank/DDBJ databases">
        <authorList>
            <person name="Harkins D.M."/>
            <person name="Durkin A.S."/>
            <person name="Brinkac L.M."/>
            <person name="Haft D.H."/>
            <person name="Selengut J.D."/>
            <person name="Sanka R."/>
            <person name="DePew J."/>
            <person name="Purushe J."/>
            <person name="Hartskeerl R.A."/>
            <person name="Ahmed A."/>
            <person name="van der Linden H."/>
            <person name="Goris M.G.A."/>
            <person name="Vinetz J.M."/>
            <person name="Sutton G.G."/>
            <person name="Nierman W.C."/>
            <person name="Fouts D.E."/>
        </authorList>
    </citation>
    <scope>NUCLEOTIDE SEQUENCE [LARGE SCALE GENOMIC DNA]</scope>
    <source>
        <strain evidence="1">5399</strain>
    </source>
</reference>
<protein>
    <submittedName>
        <fullName evidence="1">Uncharacterized protein</fullName>
    </submittedName>
</protein>
<sequence>MEAMNDVKETEWSGAIAQLAVVITTYRHVGTTTDQIFLACESLWADWESFDPTGPDWLQGFEEAMDEGEMRYAADSFLKVRSLLKEKFDTITATFESGNDMVLGGLILELSDGVFSLLNGPESAEKTAESVVIEGEKLLEILLESNDISFPADEDLSEVDLNLVADAGDREILRELIGAFEAMAETTERTYGESLYLLLSRIFIVHWSFYRLRKEEIPPVT</sequence>
<dbReference type="Proteomes" id="UP000015454">
    <property type="component" value="Unassembled WGS sequence"/>
</dbReference>
<comment type="caution">
    <text evidence="1">The sequence shown here is derived from an EMBL/GenBank/DDBJ whole genome shotgun (WGS) entry which is preliminary data.</text>
</comment>
<accession>T0FAE1</accession>
<proteinExistence type="predicted"/>
<evidence type="ECO:0000313" key="1">
    <source>
        <dbReference type="EMBL" id="EQA44866.1"/>
    </source>
</evidence>
<organism evidence="1 2">
    <name type="scientific">Leptospira broomii serovar Hurstbridge str. 5399</name>
    <dbReference type="NCBI Taxonomy" id="1049789"/>
    <lineage>
        <taxon>Bacteria</taxon>
        <taxon>Pseudomonadati</taxon>
        <taxon>Spirochaetota</taxon>
        <taxon>Spirochaetia</taxon>
        <taxon>Leptospirales</taxon>
        <taxon>Leptospiraceae</taxon>
        <taxon>Leptospira</taxon>
    </lineage>
</organism>
<gene>
    <name evidence="1" type="ORF">LEP1GSC050_2710</name>
</gene>
<dbReference type="EMBL" id="AHMO02000008">
    <property type="protein sequence ID" value="EQA44866.1"/>
    <property type="molecule type" value="Genomic_DNA"/>
</dbReference>
<evidence type="ECO:0000313" key="2">
    <source>
        <dbReference type="Proteomes" id="UP000015454"/>
    </source>
</evidence>